<organism evidence="6 7">
    <name type="scientific">Verticillium longisporum</name>
    <name type="common">Verticillium dahliae var. longisporum</name>
    <dbReference type="NCBI Taxonomy" id="100787"/>
    <lineage>
        <taxon>Eukaryota</taxon>
        <taxon>Fungi</taxon>
        <taxon>Dikarya</taxon>
        <taxon>Ascomycota</taxon>
        <taxon>Pezizomycotina</taxon>
        <taxon>Sordariomycetes</taxon>
        <taxon>Hypocreomycetidae</taxon>
        <taxon>Glomerellales</taxon>
        <taxon>Plectosphaerellaceae</taxon>
        <taxon>Verticillium</taxon>
    </lineage>
</organism>
<evidence type="ECO:0000256" key="1">
    <source>
        <dbReference type="ARBA" id="ARBA00022617"/>
    </source>
</evidence>
<name>A0A0G4NLA4_VERLO</name>
<feature type="non-terminal residue" evidence="6">
    <location>
        <position position="88"/>
    </location>
</feature>
<dbReference type="InterPro" id="IPR045854">
    <property type="entry name" value="NO2/SO3_Rdtase_4Fe4S_sf"/>
</dbReference>
<keyword evidence="1" id="KW-0349">Heme</keyword>
<sequence>MFYIRTGDKLQRTASWIQALPGGLKYLQEVVLEDKLGICASLEAQMQELVDSFFDEWAEALATPSIINKFKQFANTDESVENVEIEAE</sequence>
<keyword evidence="4" id="KW-0408">Iron</keyword>
<reference evidence="7" key="1">
    <citation type="submission" date="2015-05" db="EMBL/GenBank/DDBJ databases">
        <authorList>
            <person name="Fogelqvist Johan"/>
        </authorList>
    </citation>
    <scope>NUCLEOTIDE SEQUENCE [LARGE SCALE GENOMIC DNA]</scope>
</reference>
<evidence type="ECO:0000313" key="7">
    <source>
        <dbReference type="Proteomes" id="UP000045706"/>
    </source>
</evidence>
<evidence type="ECO:0000256" key="4">
    <source>
        <dbReference type="ARBA" id="ARBA00023004"/>
    </source>
</evidence>
<keyword evidence="5" id="KW-0411">Iron-sulfur</keyword>
<evidence type="ECO:0000256" key="3">
    <source>
        <dbReference type="ARBA" id="ARBA00023002"/>
    </source>
</evidence>
<dbReference type="GO" id="GO:0016491">
    <property type="term" value="F:oxidoreductase activity"/>
    <property type="evidence" value="ECO:0007669"/>
    <property type="project" value="UniProtKB-KW"/>
</dbReference>
<proteinExistence type="predicted"/>
<dbReference type="SUPFAM" id="SSF56014">
    <property type="entry name" value="Nitrite and sulphite reductase 4Fe-4S domain-like"/>
    <property type="match status" value="1"/>
</dbReference>
<dbReference type="EMBL" id="CVQI01036353">
    <property type="protein sequence ID" value="CRK47225.1"/>
    <property type="molecule type" value="Genomic_DNA"/>
</dbReference>
<evidence type="ECO:0000313" key="6">
    <source>
        <dbReference type="EMBL" id="CRK47225.1"/>
    </source>
</evidence>
<dbReference type="Proteomes" id="UP000045706">
    <property type="component" value="Unassembled WGS sequence"/>
</dbReference>
<evidence type="ECO:0000256" key="2">
    <source>
        <dbReference type="ARBA" id="ARBA00022723"/>
    </source>
</evidence>
<dbReference type="PANTHER" id="PTHR43809">
    <property type="entry name" value="NITRITE REDUCTASE (NADH) LARGE SUBUNIT"/>
    <property type="match status" value="1"/>
</dbReference>
<dbReference type="PANTHER" id="PTHR43809:SF1">
    <property type="entry name" value="NITRITE REDUCTASE (NADH) LARGE SUBUNIT"/>
    <property type="match status" value="1"/>
</dbReference>
<evidence type="ECO:0000256" key="5">
    <source>
        <dbReference type="ARBA" id="ARBA00023014"/>
    </source>
</evidence>
<gene>
    <name evidence="6" type="ORF">BN1723_020244</name>
</gene>
<keyword evidence="2" id="KW-0479">Metal-binding</keyword>
<dbReference type="AlphaFoldDB" id="A0A0G4NLA4"/>
<dbReference type="GO" id="GO:0046872">
    <property type="term" value="F:metal ion binding"/>
    <property type="evidence" value="ECO:0007669"/>
    <property type="project" value="UniProtKB-KW"/>
</dbReference>
<protein>
    <submittedName>
        <fullName evidence="6">Uncharacterized protein</fullName>
    </submittedName>
</protein>
<dbReference type="InterPro" id="IPR052034">
    <property type="entry name" value="NasD-like"/>
</dbReference>
<keyword evidence="3" id="KW-0560">Oxidoreductase</keyword>
<dbReference type="GO" id="GO:0051536">
    <property type="term" value="F:iron-sulfur cluster binding"/>
    <property type="evidence" value="ECO:0007669"/>
    <property type="project" value="UniProtKB-KW"/>
</dbReference>
<accession>A0A0G4NLA4</accession>